<organism evidence="1 2">
    <name type="scientific">Spodoptera exigua</name>
    <name type="common">Beet armyworm</name>
    <name type="synonym">Noctua fulgens</name>
    <dbReference type="NCBI Taxonomy" id="7107"/>
    <lineage>
        <taxon>Eukaryota</taxon>
        <taxon>Metazoa</taxon>
        <taxon>Ecdysozoa</taxon>
        <taxon>Arthropoda</taxon>
        <taxon>Hexapoda</taxon>
        <taxon>Insecta</taxon>
        <taxon>Pterygota</taxon>
        <taxon>Neoptera</taxon>
        <taxon>Endopterygota</taxon>
        <taxon>Lepidoptera</taxon>
        <taxon>Glossata</taxon>
        <taxon>Ditrysia</taxon>
        <taxon>Noctuoidea</taxon>
        <taxon>Noctuidae</taxon>
        <taxon>Amphipyrinae</taxon>
        <taxon>Spodoptera</taxon>
    </lineage>
</organism>
<gene>
    <name evidence="1" type="ORF">HF086_006323</name>
</gene>
<feature type="non-terminal residue" evidence="1">
    <location>
        <position position="193"/>
    </location>
</feature>
<dbReference type="AlphaFoldDB" id="A0A922SL15"/>
<accession>A0A922SL15</accession>
<proteinExistence type="predicted"/>
<name>A0A922SL15_SPOEX</name>
<evidence type="ECO:0000313" key="1">
    <source>
        <dbReference type="EMBL" id="KAH9641043.1"/>
    </source>
</evidence>
<evidence type="ECO:0000313" key="2">
    <source>
        <dbReference type="Proteomes" id="UP000814243"/>
    </source>
</evidence>
<comment type="caution">
    <text evidence="1">The sequence shown here is derived from an EMBL/GenBank/DDBJ whole genome shotgun (WGS) entry which is preliminary data.</text>
</comment>
<sequence length="193" mass="23209">MSKKKHEARLRTEKRIQEKRKRMTGQSYFGFRTQREGNKNKWIQDVQKSERRLGPSCKSEFCSRSSRRHCKKFTESDRMEIFQSFWKLEWEEKKNYVRSLIDFVPIKRRRVSLKNLQCRKEQSKDYFLHYNSENLQVCRIMFLNTLGIKEAMVRAGPEFEMCHIFGTKNWPIDSIRGSNLDKLVGQVEDSQTP</sequence>
<protein>
    <submittedName>
        <fullName evidence="1">Uncharacterized protein</fullName>
    </submittedName>
</protein>
<reference evidence="1" key="1">
    <citation type="journal article" date="2021" name="G3 (Bethesda)">
        <title>Genome and transcriptome analysis of the beet armyworm Spodoptera exigua reveals targets for pest control. .</title>
        <authorList>
            <person name="Simon S."/>
            <person name="Breeschoten T."/>
            <person name="Jansen H.J."/>
            <person name="Dirks R.P."/>
            <person name="Schranz M.E."/>
            <person name="Ros V.I.D."/>
        </authorList>
    </citation>
    <scope>NUCLEOTIDE SEQUENCE</scope>
    <source>
        <strain evidence="1">TB_SE_WUR_2020</strain>
    </source>
</reference>
<dbReference type="Proteomes" id="UP000814243">
    <property type="component" value="Unassembled WGS sequence"/>
</dbReference>
<dbReference type="EMBL" id="JACEFF010000258">
    <property type="protein sequence ID" value="KAH9641043.1"/>
    <property type="molecule type" value="Genomic_DNA"/>
</dbReference>